<evidence type="ECO:0000256" key="3">
    <source>
        <dbReference type="ARBA" id="ARBA00023163"/>
    </source>
</evidence>
<dbReference type="InterPro" id="IPR016032">
    <property type="entry name" value="Sig_transdc_resp-reg_C-effctor"/>
</dbReference>
<evidence type="ECO:0000259" key="6">
    <source>
        <dbReference type="PROSITE" id="PS50110"/>
    </source>
</evidence>
<reference evidence="7 8" key="1">
    <citation type="submission" date="2019-10" db="EMBL/GenBank/DDBJ databases">
        <title>Genome diversity of Sutterella seckii.</title>
        <authorList>
            <person name="Chaplin A.V."/>
            <person name="Sokolova S.R."/>
            <person name="Mosin K.A."/>
            <person name="Ivanova E.L."/>
            <person name="Kochetkova T.O."/>
            <person name="Goltsov A.Y."/>
            <person name="Trofimov D.Y."/>
            <person name="Efimov B.A."/>
        </authorList>
    </citation>
    <scope>NUCLEOTIDE SEQUENCE [LARGE SCALE GENOMIC DNA]</scope>
    <source>
        <strain evidence="7 8">ASD3426</strain>
    </source>
</reference>
<dbReference type="InterPro" id="IPR000792">
    <property type="entry name" value="Tscrpt_reg_LuxR_C"/>
</dbReference>
<dbReference type="SMART" id="SM00421">
    <property type="entry name" value="HTH_LUXR"/>
    <property type="match status" value="1"/>
</dbReference>
<feature type="modified residue" description="4-aspartylphosphate" evidence="4">
    <location>
        <position position="57"/>
    </location>
</feature>
<gene>
    <name evidence="7" type="ORF">GBM96_09905</name>
</gene>
<evidence type="ECO:0000256" key="1">
    <source>
        <dbReference type="ARBA" id="ARBA00023015"/>
    </source>
</evidence>
<dbReference type="PANTHER" id="PTHR44688">
    <property type="entry name" value="DNA-BINDING TRANSCRIPTIONAL ACTIVATOR DEVR_DOSR"/>
    <property type="match status" value="1"/>
</dbReference>
<dbReference type="PROSITE" id="PS00622">
    <property type="entry name" value="HTH_LUXR_1"/>
    <property type="match status" value="1"/>
</dbReference>
<dbReference type="SMART" id="SM00448">
    <property type="entry name" value="REC"/>
    <property type="match status" value="1"/>
</dbReference>
<dbReference type="InterPro" id="IPR036388">
    <property type="entry name" value="WH-like_DNA-bd_sf"/>
</dbReference>
<dbReference type="GO" id="GO:0006355">
    <property type="term" value="P:regulation of DNA-templated transcription"/>
    <property type="evidence" value="ECO:0007669"/>
    <property type="project" value="InterPro"/>
</dbReference>
<dbReference type="GO" id="GO:0000160">
    <property type="term" value="P:phosphorelay signal transduction system"/>
    <property type="evidence" value="ECO:0007669"/>
    <property type="project" value="InterPro"/>
</dbReference>
<dbReference type="PROSITE" id="PS50110">
    <property type="entry name" value="RESPONSE_REGULATORY"/>
    <property type="match status" value="1"/>
</dbReference>
<dbReference type="PROSITE" id="PS50043">
    <property type="entry name" value="HTH_LUXR_2"/>
    <property type="match status" value="1"/>
</dbReference>
<evidence type="ECO:0000313" key="8">
    <source>
        <dbReference type="Proteomes" id="UP000469462"/>
    </source>
</evidence>
<dbReference type="RefSeq" id="WP_139688879.1">
    <property type="nucleotide sequence ID" value="NZ_WEHW01000051.1"/>
</dbReference>
<feature type="domain" description="HTH luxR-type" evidence="5">
    <location>
        <begin position="135"/>
        <end position="200"/>
    </location>
</feature>
<dbReference type="AlphaFoldDB" id="A0AAI9WM69"/>
<feature type="domain" description="Response regulatory" evidence="6">
    <location>
        <begin position="8"/>
        <end position="122"/>
    </location>
</feature>
<dbReference type="Proteomes" id="UP000469462">
    <property type="component" value="Unassembled WGS sequence"/>
</dbReference>
<dbReference type="PRINTS" id="PR00038">
    <property type="entry name" value="HTHLUXR"/>
</dbReference>
<name>A0AAI9WM69_9BURK</name>
<dbReference type="InterPro" id="IPR011006">
    <property type="entry name" value="CheY-like_superfamily"/>
</dbReference>
<comment type="caution">
    <text evidence="7">The sequence shown here is derived from an EMBL/GenBank/DDBJ whole genome shotgun (WGS) entry which is preliminary data.</text>
</comment>
<dbReference type="Pfam" id="PF00072">
    <property type="entry name" value="Response_reg"/>
    <property type="match status" value="1"/>
</dbReference>
<dbReference type="InterPro" id="IPR001789">
    <property type="entry name" value="Sig_transdc_resp-reg_receiver"/>
</dbReference>
<proteinExistence type="predicted"/>
<keyword evidence="2" id="KW-0238">DNA-binding</keyword>
<keyword evidence="8" id="KW-1185">Reference proteome</keyword>
<protein>
    <submittedName>
        <fullName evidence="7">Response regulator transcription factor</fullName>
    </submittedName>
</protein>
<evidence type="ECO:0000256" key="2">
    <source>
        <dbReference type="ARBA" id="ARBA00023125"/>
    </source>
</evidence>
<dbReference type="PANTHER" id="PTHR44688:SF16">
    <property type="entry name" value="DNA-BINDING TRANSCRIPTIONAL ACTIVATOR DEVR_DOSR"/>
    <property type="match status" value="1"/>
</dbReference>
<dbReference type="Gene3D" id="3.40.50.2300">
    <property type="match status" value="1"/>
</dbReference>
<keyword evidence="1" id="KW-0805">Transcription regulation</keyword>
<evidence type="ECO:0000259" key="5">
    <source>
        <dbReference type="PROSITE" id="PS50043"/>
    </source>
</evidence>
<dbReference type="Pfam" id="PF00196">
    <property type="entry name" value="GerE"/>
    <property type="match status" value="1"/>
</dbReference>
<dbReference type="SUPFAM" id="SSF46894">
    <property type="entry name" value="C-terminal effector domain of the bipartite response regulators"/>
    <property type="match status" value="1"/>
</dbReference>
<dbReference type="SUPFAM" id="SSF52172">
    <property type="entry name" value="CheY-like"/>
    <property type="match status" value="1"/>
</dbReference>
<dbReference type="GO" id="GO:0003677">
    <property type="term" value="F:DNA binding"/>
    <property type="evidence" value="ECO:0007669"/>
    <property type="project" value="UniProtKB-KW"/>
</dbReference>
<evidence type="ECO:0000256" key="4">
    <source>
        <dbReference type="PROSITE-ProRule" id="PRU00169"/>
    </source>
</evidence>
<keyword evidence="4" id="KW-0597">Phosphoprotein</keyword>
<dbReference type="EMBL" id="WEHW01000051">
    <property type="protein sequence ID" value="KAB7650084.1"/>
    <property type="molecule type" value="Genomic_DNA"/>
</dbReference>
<dbReference type="CDD" id="cd06170">
    <property type="entry name" value="LuxR_C_like"/>
    <property type="match status" value="1"/>
</dbReference>
<evidence type="ECO:0000313" key="7">
    <source>
        <dbReference type="EMBL" id="KAB7650084.1"/>
    </source>
</evidence>
<organism evidence="7 8">
    <name type="scientific">Sutterella seckii</name>
    <dbReference type="NCBI Taxonomy" id="1944635"/>
    <lineage>
        <taxon>Bacteria</taxon>
        <taxon>Pseudomonadati</taxon>
        <taxon>Pseudomonadota</taxon>
        <taxon>Betaproteobacteria</taxon>
        <taxon>Burkholderiales</taxon>
        <taxon>Sutterellaceae</taxon>
        <taxon>Sutterella</taxon>
    </lineage>
</organism>
<dbReference type="Gene3D" id="1.10.10.10">
    <property type="entry name" value="Winged helix-like DNA-binding domain superfamily/Winged helix DNA-binding domain"/>
    <property type="match status" value="1"/>
</dbReference>
<accession>A0AAI9WM69</accession>
<sequence>MTKSEEPLIRIVDDDEALCEAISFVLEGEGYETAVYQSAESYLEKDDPSRFGVLLLDVKMGGMSGPELQEALIRAGQKIPIIFLSAHGSIDLAVDLMQKGAVSFIPKPVGSEKLLATIEHALKDAPVFGASHAEAKIATDPLSDREEQVARLVCEGLTNRQIAERLGVSKRTIEFFRANAMRKLGAHNARELQHRFQLKY</sequence>
<keyword evidence="3" id="KW-0804">Transcription</keyword>